<dbReference type="InParanoid" id="A0A672K7Y9"/>
<evidence type="ECO:0000313" key="12">
    <source>
        <dbReference type="Proteomes" id="UP000472262"/>
    </source>
</evidence>
<evidence type="ECO:0000313" key="11">
    <source>
        <dbReference type="Ensembl" id="ENSSGRP00000005302.1"/>
    </source>
</evidence>
<keyword evidence="2 9" id="KW-0479">Metal-binding</keyword>
<dbReference type="SMART" id="SM00132">
    <property type="entry name" value="LIM"/>
    <property type="match status" value="1"/>
</dbReference>
<keyword evidence="4 9" id="KW-0862">Zinc</keyword>
<evidence type="ECO:0000256" key="5">
    <source>
        <dbReference type="ARBA" id="ARBA00023038"/>
    </source>
</evidence>
<dbReference type="InterPro" id="IPR050453">
    <property type="entry name" value="LIM_Homeobox_TF"/>
</dbReference>
<reference evidence="11" key="2">
    <citation type="submission" date="2025-09" db="UniProtKB">
        <authorList>
            <consortium name="Ensembl"/>
        </authorList>
    </citation>
    <scope>IDENTIFICATION</scope>
</reference>
<evidence type="ECO:0000256" key="1">
    <source>
        <dbReference type="ARBA" id="ARBA00004123"/>
    </source>
</evidence>
<reference evidence="11" key="1">
    <citation type="submission" date="2025-08" db="UniProtKB">
        <authorList>
            <consortium name="Ensembl"/>
        </authorList>
    </citation>
    <scope>IDENTIFICATION</scope>
</reference>
<dbReference type="Proteomes" id="UP000472262">
    <property type="component" value="Unassembled WGS sequence"/>
</dbReference>
<dbReference type="GO" id="GO:0000981">
    <property type="term" value="F:DNA-binding transcription factor activity, RNA polymerase II-specific"/>
    <property type="evidence" value="ECO:0007669"/>
    <property type="project" value="TreeGrafter"/>
</dbReference>
<dbReference type="GO" id="GO:0046872">
    <property type="term" value="F:metal ion binding"/>
    <property type="evidence" value="ECO:0007669"/>
    <property type="project" value="UniProtKB-KW"/>
</dbReference>
<accession>A0A672K7Y9</accession>
<name>A0A672K7Y9_SINGR</name>
<protein>
    <recommendedName>
        <fullName evidence="10">LIM zinc-binding domain-containing protein</fullName>
    </recommendedName>
</protein>
<dbReference type="Gene3D" id="2.10.110.10">
    <property type="entry name" value="Cysteine Rich Protein"/>
    <property type="match status" value="1"/>
</dbReference>
<dbReference type="OMA" id="QCAGCRE"/>
<sequence>MLKNSVCEGCNELIRDRYLLRVQDGLWHERCLHCASCREPLKDTCFLRNKTLYCKRDYQNLR</sequence>
<evidence type="ECO:0000256" key="9">
    <source>
        <dbReference type="PROSITE-ProRule" id="PRU00125"/>
    </source>
</evidence>
<keyword evidence="7" id="KW-0371">Homeobox</keyword>
<dbReference type="PANTHER" id="PTHR24208">
    <property type="entry name" value="LIM/HOMEOBOX PROTEIN LHX"/>
    <property type="match status" value="1"/>
</dbReference>
<feature type="domain" description="LIM zinc-binding" evidence="10">
    <location>
        <begin position="5"/>
        <end position="62"/>
    </location>
</feature>
<keyword evidence="5 9" id="KW-0440">LIM domain</keyword>
<dbReference type="InterPro" id="IPR001781">
    <property type="entry name" value="Znf_LIM"/>
</dbReference>
<dbReference type="Ensembl" id="ENSSGRT00000005740.1">
    <property type="protein sequence ID" value="ENSSGRP00000005302.1"/>
    <property type="gene ID" value="ENSSGRG00000003418.1"/>
</dbReference>
<evidence type="ECO:0000256" key="8">
    <source>
        <dbReference type="ARBA" id="ARBA00023242"/>
    </source>
</evidence>
<keyword evidence="3" id="KW-0677">Repeat</keyword>
<dbReference type="GO" id="GO:0005634">
    <property type="term" value="C:nucleus"/>
    <property type="evidence" value="ECO:0007669"/>
    <property type="project" value="UniProtKB-SubCell"/>
</dbReference>
<dbReference type="FunFam" id="2.10.110.10:FF:000006">
    <property type="entry name" value="LIM homeobox transcription factor 1-beta"/>
    <property type="match status" value="1"/>
</dbReference>
<dbReference type="GO" id="GO:0030182">
    <property type="term" value="P:neuron differentiation"/>
    <property type="evidence" value="ECO:0007669"/>
    <property type="project" value="TreeGrafter"/>
</dbReference>
<evidence type="ECO:0000256" key="4">
    <source>
        <dbReference type="ARBA" id="ARBA00022833"/>
    </source>
</evidence>
<dbReference type="AlphaFoldDB" id="A0A672K7Y9"/>
<evidence type="ECO:0000256" key="7">
    <source>
        <dbReference type="ARBA" id="ARBA00023155"/>
    </source>
</evidence>
<dbReference type="PROSITE" id="PS50023">
    <property type="entry name" value="LIM_DOMAIN_2"/>
    <property type="match status" value="1"/>
</dbReference>
<dbReference type="PROSITE" id="PS00478">
    <property type="entry name" value="LIM_DOMAIN_1"/>
    <property type="match status" value="1"/>
</dbReference>
<keyword evidence="12" id="KW-1185">Reference proteome</keyword>
<evidence type="ECO:0000256" key="2">
    <source>
        <dbReference type="ARBA" id="ARBA00022723"/>
    </source>
</evidence>
<organism evidence="11 12">
    <name type="scientific">Sinocyclocheilus grahami</name>
    <name type="common">Dianchi golden-line fish</name>
    <name type="synonym">Barbus grahami</name>
    <dbReference type="NCBI Taxonomy" id="75366"/>
    <lineage>
        <taxon>Eukaryota</taxon>
        <taxon>Metazoa</taxon>
        <taxon>Chordata</taxon>
        <taxon>Craniata</taxon>
        <taxon>Vertebrata</taxon>
        <taxon>Euteleostomi</taxon>
        <taxon>Actinopterygii</taxon>
        <taxon>Neopterygii</taxon>
        <taxon>Teleostei</taxon>
        <taxon>Ostariophysi</taxon>
        <taxon>Cypriniformes</taxon>
        <taxon>Cyprinidae</taxon>
        <taxon>Cyprininae</taxon>
        <taxon>Sinocyclocheilus</taxon>
    </lineage>
</organism>
<evidence type="ECO:0000259" key="10">
    <source>
        <dbReference type="PROSITE" id="PS50023"/>
    </source>
</evidence>
<evidence type="ECO:0000256" key="6">
    <source>
        <dbReference type="ARBA" id="ARBA00023125"/>
    </source>
</evidence>
<dbReference type="SUPFAM" id="SSF57716">
    <property type="entry name" value="Glucocorticoid receptor-like (DNA-binding domain)"/>
    <property type="match status" value="2"/>
</dbReference>
<keyword evidence="6" id="KW-0238">DNA-binding</keyword>
<dbReference type="Pfam" id="PF00412">
    <property type="entry name" value="LIM"/>
    <property type="match status" value="1"/>
</dbReference>
<evidence type="ECO:0000256" key="3">
    <source>
        <dbReference type="ARBA" id="ARBA00022737"/>
    </source>
</evidence>
<comment type="subcellular location">
    <subcellularLocation>
        <location evidence="1">Nucleus</location>
    </subcellularLocation>
</comment>
<keyword evidence="8" id="KW-0539">Nucleus</keyword>
<dbReference type="PANTHER" id="PTHR24208:SF88">
    <property type="entry name" value="LIM HOMEOBOX TRANSCRIPTION FACTOR 1-ALPHA"/>
    <property type="match status" value="1"/>
</dbReference>
<dbReference type="GO" id="GO:0000977">
    <property type="term" value="F:RNA polymerase II transcription regulatory region sequence-specific DNA binding"/>
    <property type="evidence" value="ECO:0007669"/>
    <property type="project" value="TreeGrafter"/>
</dbReference>
<proteinExistence type="predicted"/>